<dbReference type="PROSITE" id="PS50109">
    <property type="entry name" value="HIS_KIN"/>
    <property type="match status" value="1"/>
</dbReference>
<dbReference type="Gene3D" id="1.10.287.130">
    <property type="match status" value="1"/>
</dbReference>
<accession>A0ABM7XE58</accession>
<keyword evidence="4" id="KW-1133">Transmembrane helix</keyword>
<keyword evidence="4" id="KW-0472">Membrane</keyword>
<evidence type="ECO:0000259" key="5">
    <source>
        <dbReference type="PROSITE" id="PS50109"/>
    </source>
</evidence>
<dbReference type="EC" id="2.7.13.3" evidence="2"/>
<dbReference type="Pfam" id="PF02518">
    <property type="entry name" value="HATPase_c"/>
    <property type="match status" value="1"/>
</dbReference>
<dbReference type="InterPro" id="IPR003661">
    <property type="entry name" value="HisK_dim/P_dom"/>
</dbReference>
<dbReference type="InterPro" id="IPR036890">
    <property type="entry name" value="HATPase_C_sf"/>
</dbReference>
<dbReference type="Pfam" id="PF00512">
    <property type="entry name" value="HisKA"/>
    <property type="match status" value="1"/>
</dbReference>
<dbReference type="CDD" id="cd00082">
    <property type="entry name" value="HisKA"/>
    <property type="match status" value="1"/>
</dbReference>
<dbReference type="Gene3D" id="3.30.565.10">
    <property type="entry name" value="Histidine kinase-like ATPase, C-terminal domain"/>
    <property type="match status" value="1"/>
</dbReference>
<dbReference type="SUPFAM" id="SSF47384">
    <property type="entry name" value="Homodimeric domain of signal transducing histidine kinase"/>
    <property type="match status" value="1"/>
</dbReference>
<dbReference type="PRINTS" id="PR00344">
    <property type="entry name" value="BCTRLSENSOR"/>
</dbReference>
<dbReference type="PANTHER" id="PTHR43547:SF2">
    <property type="entry name" value="HYBRID SIGNAL TRANSDUCTION HISTIDINE KINASE C"/>
    <property type="match status" value="1"/>
</dbReference>
<evidence type="ECO:0000256" key="3">
    <source>
        <dbReference type="ARBA" id="ARBA00022553"/>
    </source>
</evidence>
<dbReference type="SMART" id="SM00388">
    <property type="entry name" value="HisKA"/>
    <property type="match status" value="1"/>
</dbReference>
<sequence length="298" mass="32318">MKLRRVYPLIIGFVLGPATLMLTVGILILVFGSAARDYVFGGLILALVTTTIIGTAATLAVLYREANVAKLQTEFVNKVSHDLRTPLTSIRMFVETLQMGRLPDPARQAEALAILSDETARLSALINRLLDWARMESGKRAYHFRPEPVGAVVDAALRAFEPMLLSGNATLTRDVPDGLPLVRCDREAIVEALLNLLHNAYKYTGPDKQITVAARVEGPTVLVTVSDNGPGIALRDQKRIFEKFYRAKDPLDRTIEGSGLGLPMVKHILTAHRGKVSVSSQLGAGTTFTVALPVAIPA</sequence>
<keyword evidence="3" id="KW-0597">Phosphoprotein</keyword>
<evidence type="ECO:0000313" key="6">
    <source>
        <dbReference type="EMBL" id="BDG10156.1"/>
    </source>
</evidence>
<feature type="transmembrane region" description="Helical" evidence="4">
    <location>
        <begin position="7"/>
        <end position="32"/>
    </location>
</feature>
<dbReference type="SUPFAM" id="SSF55874">
    <property type="entry name" value="ATPase domain of HSP90 chaperone/DNA topoisomerase II/histidine kinase"/>
    <property type="match status" value="1"/>
</dbReference>
<dbReference type="InterPro" id="IPR036097">
    <property type="entry name" value="HisK_dim/P_sf"/>
</dbReference>
<keyword evidence="4" id="KW-0812">Transmembrane</keyword>
<reference evidence="7" key="1">
    <citation type="journal article" date="2022" name="Int. J. Syst. Evol. Microbiol.">
        <title>Anaeromyxobacter oryzae sp. nov., Anaeromyxobacter diazotrophicus sp. nov. and Anaeromyxobacter paludicola sp. nov., isolated from paddy soils.</title>
        <authorList>
            <person name="Itoh H."/>
            <person name="Xu Z."/>
            <person name="Mise K."/>
            <person name="Masuda Y."/>
            <person name="Ushijima N."/>
            <person name="Hayakawa C."/>
            <person name="Shiratori Y."/>
            <person name="Senoo K."/>
        </authorList>
    </citation>
    <scope>NUCLEOTIDE SEQUENCE [LARGE SCALE GENOMIC DNA]</scope>
    <source>
        <strain evidence="7">Red630</strain>
    </source>
</reference>
<dbReference type="InterPro" id="IPR003594">
    <property type="entry name" value="HATPase_dom"/>
</dbReference>
<organism evidence="6 7">
    <name type="scientific">Anaeromyxobacter paludicola</name>
    <dbReference type="NCBI Taxonomy" id="2918171"/>
    <lineage>
        <taxon>Bacteria</taxon>
        <taxon>Pseudomonadati</taxon>
        <taxon>Myxococcota</taxon>
        <taxon>Myxococcia</taxon>
        <taxon>Myxococcales</taxon>
        <taxon>Cystobacterineae</taxon>
        <taxon>Anaeromyxobacteraceae</taxon>
        <taxon>Anaeromyxobacter</taxon>
    </lineage>
</organism>
<dbReference type="PANTHER" id="PTHR43547">
    <property type="entry name" value="TWO-COMPONENT HISTIDINE KINASE"/>
    <property type="match status" value="1"/>
</dbReference>
<protein>
    <recommendedName>
        <fullName evidence="2">histidine kinase</fullName>
        <ecNumber evidence="2">2.7.13.3</ecNumber>
    </recommendedName>
</protein>
<dbReference type="InterPro" id="IPR005467">
    <property type="entry name" value="His_kinase_dom"/>
</dbReference>
<evidence type="ECO:0000256" key="4">
    <source>
        <dbReference type="SAM" id="Phobius"/>
    </source>
</evidence>
<gene>
    <name evidence="6" type="ORF">AMPC_32690</name>
</gene>
<comment type="catalytic activity">
    <reaction evidence="1">
        <text>ATP + protein L-histidine = ADP + protein N-phospho-L-histidine.</text>
        <dbReference type="EC" id="2.7.13.3"/>
    </reaction>
</comment>
<name>A0ABM7XE58_9BACT</name>
<keyword evidence="7" id="KW-1185">Reference proteome</keyword>
<dbReference type="RefSeq" id="WP_248342549.1">
    <property type="nucleotide sequence ID" value="NZ_AP025592.1"/>
</dbReference>
<feature type="transmembrane region" description="Helical" evidence="4">
    <location>
        <begin position="38"/>
        <end position="63"/>
    </location>
</feature>
<dbReference type="Proteomes" id="UP001162734">
    <property type="component" value="Chromosome"/>
</dbReference>
<dbReference type="EMBL" id="AP025592">
    <property type="protein sequence ID" value="BDG10156.1"/>
    <property type="molecule type" value="Genomic_DNA"/>
</dbReference>
<feature type="domain" description="Histidine kinase" evidence="5">
    <location>
        <begin position="78"/>
        <end position="296"/>
    </location>
</feature>
<dbReference type="SMART" id="SM00387">
    <property type="entry name" value="HATPase_c"/>
    <property type="match status" value="1"/>
</dbReference>
<evidence type="ECO:0000256" key="2">
    <source>
        <dbReference type="ARBA" id="ARBA00012438"/>
    </source>
</evidence>
<evidence type="ECO:0000256" key="1">
    <source>
        <dbReference type="ARBA" id="ARBA00000085"/>
    </source>
</evidence>
<proteinExistence type="predicted"/>
<dbReference type="InterPro" id="IPR004358">
    <property type="entry name" value="Sig_transdc_His_kin-like_C"/>
</dbReference>
<dbReference type="CDD" id="cd00075">
    <property type="entry name" value="HATPase"/>
    <property type="match status" value="1"/>
</dbReference>
<evidence type="ECO:0000313" key="7">
    <source>
        <dbReference type="Proteomes" id="UP001162734"/>
    </source>
</evidence>